<keyword evidence="8 12" id="KW-0862">Zinc</keyword>
<dbReference type="Pfam" id="PF00642">
    <property type="entry name" value="zf-CCCH"/>
    <property type="match status" value="1"/>
</dbReference>
<dbReference type="Gene3D" id="2.30.30.1190">
    <property type="match status" value="1"/>
</dbReference>
<dbReference type="PROSITE" id="PS50103">
    <property type="entry name" value="ZF_C3H1"/>
    <property type="match status" value="1"/>
</dbReference>
<dbReference type="InterPro" id="IPR011709">
    <property type="entry name" value="DEAD-box_helicase_OB_fold"/>
</dbReference>
<dbReference type="PANTHER" id="PTHR18934">
    <property type="entry name" value="ATP-DEPENDENT RNA HELICASE"/>
    <property type="match status" value="1"/>
</dbReference>
<evidence type="ECO:0000259" key="15">
    <source>
        <dbReference type="PROSITE" id="PS50103"/>
    </source>
</evidence>
<dbReference type="InterPro" id="IPR036855">
    <property type="entry name" value="Znf_CCCH_sf"/>
</dbReference>
<organism evidence="18">
    <name type="scientific">Phlebotomus kandelakii</name>
    <dbReference type="NCBI Taxonomy" id="1109342"/>
    <lineage>
        <taxon>Eukaryota</taxon>
        <taxon>Metazoa</taxon>
        <taxon>Ecdysozoa</taxon>
        <taxon>Arthropoda</taxon>
        <taxon>Hexapoda</taxon>
        <taxon>Insecta</taxon>
        <taxon>Pterygota</taxon>
        <taxon>Neoptera</taxon>
        <taxon>Endopterygota</taxon>
        <taxon>Diptera</taxon>
        <taxon>Nematocera</taxon>
        <taxon>Psychodoidea</taxon>
        <taxon>Psychodidae</taxon>
        <taxon>Phlebotomus</taxon>
        <taxon>Larroussius</taxon>
    </lineage>
</organism>
<evidence type="ECO:0000259" key="16">
    <source>
        <dbReference type="PROSITE" id="PS51192"/>
    </source>
</evidence>
<accession>A0A6B2E9L8</accession>
<dbReference type="Pfam" id="PF04408">
    <property type="entry name" value="WHD_HA2"/>
    <property type="match status" value="1"/>
</dbReference>
<dbReference type="CDD" id="cd18791">
    <property type="entry name" value="SF2_C_RHA"/>
    <property type="match status" value="1"/>
</dbReference>
<dbReference type="Pfam" id="PF00271">
    <property type="entry name" value="Helicase_C"/>
    <property type="match status" value="1"/>
</dbReference>
<protein>
    <recommendedName>
        <fullName evidence="2">RNA helicase</fullName>
        <ecNumber evidence="2">3.6.4.13</ecNumber>
    </recommendedName>
</protein>
<comment type="similarity">
    <text evidence="1">Belongs to the DEAD box helicase family. DEAH subfamily.</text>
</comment>
<dbReference type="Pfam" id="PF00270">
    <property type="entry name" value="DEAD"/>
    <property type="match status" value="1"/>
</dbReference>
<dbReference type="InterPro" id="IPR000571">
    <property type="entry name" value="Znf_CCCH"/>
</dbReference>
<evidence type="ECO:0000256" key="3">
    <source>
        <dbReference type="ARBA" id="ARBA00022723"/>
    </source>
</evidence>
<dbReference type="GO" id="GO:0003724">
    <property type="term" value="F:RNA helicase activity"/>
    <property type="evidence" value="ECO:0007669"/>
    <property type="project" value="UniProtKB-EC"/>
</dbReference>
<dbReference type="FunFam" id="3.40.50.300:FF:000325">
    <property type="entry name" value="ATP-dependent RNA helicase DHX29"/>
    <property type="match status" value="1"/>
</dbReference>
<evidence type="ECO:0000259" key="14">
    <source>
        <dbReference type="PROSITE" id="PS50030"/>
    </source>
</evidence>
<evidence type="ECO:0000256" key="9">
    <source>
        <dbReference type="ARBA" id="ARBA00022840"/>
    </source>
</evidence>
<dbReference type="InterPro" id="IPR011545">
    <property type="entry name" value="DEAD/DEAH_box_helicase_dom"/>
</dbReference>
<evidence type="ECO:0000256" key="1">
    <source>
        <dbReference type="ARBA" id="ARBA00008792"/>
    </source>
</evidence>
<dbReference type="Pfam" id="PF26026">
    <property type="entry name" value="RNA_hel_CTD"/>
    <property type="match status" value="1"/>
</dbReference>
<keyword evidence="9" id="KW-0067">ATP-binding</keyword>
<evidence type="ECO:0000256" key="7">
    <source>
        <dbReference type="ARBA" id="ARBA00022806"/>
    </source>
</evidence>
<reference evidence="18" key="1">
    <citation type="submission" date="2019-10" db="EMBL/GenBank/DDBJ databases">
        <title>Short sand fly seasons in Tbilisi, Georgia, hinder development of host immunity to saliva of the visceral leishmaniasis vector Phlebotomus kandelakii.</title>
        <authorList>
            <person name="Oliveira F."/>
            <person name="Giorgobiani E."/>
            <person name="Guimaraes-Costa A.B."/>
            <person name="Abdeladhim M."/>
            <person name="Oristian J."/>
            <person name="Tskhvaradze L."/>
            <person name="Tsertsvadze N."/>
            <person name="Zakalashvili M."/>
            <person name="Valenzuela J.G."/>
            <person name="Kamhawi S."/>
        </authorList>
    </citation>
    <scope>NUCLEOTIDE SEQUENCE</scope>
    <source>
        <strain evidence="18">Wild-capture in Tbilisi</strain>
        <tissue evidence="18">Salivary glands</tissue>
    </source>
</reference>
<dbReference type="InterPro" id="IPR016135">
    <property type="entry name" value="UBQ-conjugating_enzyme/RWD"/>
</dbReference>
<dbReference type="Pfam" id="PF21010">
    <property type="entry name" value="HA2_C"/>
    <property type="match status" value="1"/>
</dbReference>
<dbReference type="FunFam" id="3.40.50.300:FF:001214">
    <property type="entry name" value="DExH-box ATP-dependent RNA helicase"/>
    <property type="match status" value="1"/>
</dbReference>
<dbReference type="EMBL" id="GIFK01001283">
    <property type="protein sequence ID" value="NBJ58986.1"/>
    <property type="molecule type" value="Transcribed_RNA"/>
</dbReference>
<keyword evidence="7 18" id="KW-0347">Helicase</keyword>
<dbReference type="SMART" id="SM00487">
    <property type="entry name" value="DEXDc"/>
    <property type="match status" value="1"/>
</dbReference>
<feature type="domain" description="UBA" evidence="14">
    <location>
        <begin position="107"/>
        <end position="152"/>
    </location>
</feature>
<evidence type="ECO:0000256" key="11">
    <source>
        <dbReference type="ARBA" id="ARBA00047984"/>
    </source>
</evidence>
<dbReference type="SUPFAM" id="SSF52540">
    <property type="entry name" value="P-loop containing nucleoside triphosphate hydrolases"/>
    <property type="match status" value="1"/>
</dbReference>
<dbReference type="InterPro" id="IPR059023">
    <property type="entry name" value="RNA_hel_CTD"/>
</dbReference>
<feature type="domain" description="C3H1-type" evidence="15">
    <location>
        <begin position="234"/>
        <end position="260"/>
    </location>
</feature>
<dbReference type="GO" id="GO:0008270">
    <property type="term" value="F:zinc ion binding"/>
    <property type="evidence" value="ECO:0007669"/>
    <property type="project" value="UniProtKB-KW"/>
</dbReference>
<dbReference type="GO" id="GO:0005524">
    <property type="term" value="F:ATP binding"/>
    <property type="evidence" value="ECO:0007669"/>
    <property type="project" value="UniProtKB-KW"/>
</dbReference>
<evidence type="ECO:0000256" key="10">
    <source>
        <dbReference type="ARBA" id="ARBA00023054"/>
    </source>
</evidence>
<dbReference type="SUPFAM" id="SSF90229">
    <property type="entry name" value="CCCH zinc finger"/>
    <property type="match status" value="1"/>
</dbReference>
<keyword evidence="5 12" id="KW-0863">Zinc-finger</keyword>
<dbReference type="Pfam" id="PF05773">
    <property type="entry name" value="RWD"/>
    <property type="match status" value="1"/>
</dbReference>
<dbReference type="FunFam" id="1.20.120.1080:FF:000002">
    <property type="entry name" value="Putative ATP-dependent RNA helicase DHX36"/>
    <property type="match status" value="1"/>
</dbReference>
<dbReference type="GO" id="GO:0003723">
    <property type="term" value="F:RNA binding"/>
    <property type="evidence" value="ECO:0007669"/>
    <property type="project" value="TreeGrafter"/>
</dbReference>
<dbReference type="PROSITE" id="PS50030">
    <property type="entry name" value="UBA"/>
    <property type="match status" value="1"/>
</dbReference>
<dbReference type="AlphaFoldDB" id="A0A6B2E9L8"/>
<evidence type="ECO:0000256" key="8">
    <source>
        <dbReference type="ARBA" id="ARBA00022833"/>
    </source>
</evidence>
<dbReference type="InterPro" id="IPR006575">
    <property type="entry name" value="RWD_dom"/>
</dbReference>
<dbReference type="PROSITE" id="PS51192">
    <property type="entry name" value="HELICASE_ATP_BIND_1"/>
    <property type="match status" value="1"/>
</dbReference>
<feature type="region of interest" description="Disordered" evidence="13">
    <location>
        <begin position="376"/>
        <end position="403"/>
    </location>
</feature>
<dbReference type="PROSITE" id="PS51194">
    <property type="entry name" value="HELICASE_CTER"/>
    <property type="match status" value="1"/>
</dbReference>
<keyword evidence="4" id="KW-0547">Nucleotide-binding</keyword>
<dbReference type="InterPro" id="IPR015940">
    <property type="entry name" value="UBA"/>
</dbReference>
<dbReference type="EC" id="3.6.4.13" evidence="2"/>
<evidence type="ECO:0000259" key="17">
    <source>
        <dbReference type="PROSITE" id="PS51194"/>
    </source>
</evidence>
<dbReference type="InterPro" id="IPR007502">
    <property type="entry name" value="Helicase-assoc_dom"/>
</dbReference>
<dbReference type="InterPro" id="IPR014001">
    <property type="entry name" value="Helicase_ATP-bd"/>
</dbReference>
<dbReference type="InterPro" id="IPR048333">
    <property type="entry name" value="HA2_WH"/>
</dbReference>
<feature type="domain" description="Helicase C-terminal" evidence="17">
    <location>
        <begin position="709"/>
        <end position="889"/>
    </location>
</feature>
<dbReference type="GO" id="GO:0016787">
    <property type="term" value="F:hydrolase activity"/>
    <property type="evidence" value="ECO:0007669"/>
    <property type="project" value="UniProtKB-KW"/>
</dbReference>
<sequence length="1261" mass="144022">MDEDSKKMIDDCFLRPVLDASSTNAGMKPPPPKAPVKVELQVLRMKEESQNLVMETLREIHGQDFELGSVSAYQDKGSKFKKTYWEERGNLVIQGICDYSNVPKTGSSDEDMMRFYAIRRIESYGFHKNHCQEALEYTKWDLDAALKLLYDKYFPPPIAEDNPPFQTTENELLEMREDEKSALESIYEKNFEERERNKVWQLRLKIDHLLIHSPSERRRLEQELIKIKNPPKVKNVEKCRNFARGKCRFGENCRFSHEVDKPSEKPVDKLSKEAENWFYLEVRYPDGCQYPFEAPLVLLRTTYPDFPTQLCLRLMRMLALEARKVAQDGMPSFFTLSELLQIKEDVQEFLRNDQAPFLSPKLSIFHEPEVAVNGVERKNLPSHYEKGSTGKSEKDRASREELRRENMRLRRKFEEKQSNPAYQSMQKTRQALPVWDKRKEIVGLLEKNQVVVISGETGCGKSTQVPQFLLDEWLSAAGGKNPSHVEIICTQPRRLSAIGVAQRVADERVERIGNSVGYQIRLENKISSATRLTFCTTGILLRRLQTDPLLANVTYVIVDEVHERSEESDFLLLILRELLEKRSDFRVILMSATLNAKIFSEYFKGAPVMDIPGRTFPVEQLFLEDIVEQSNYVLEADSQYCRKLKKTDEQDLMNELEYADVIASNADPPRSIRDENLRLADLYARYKDFSKRTCNTMFLLDPLKVNPDLIESVLVHIVKGDHNWPREGTILIFLPGLAEIQTVHNYLSDNALFSPRAGNFVLVPLHSTLTNEEQSLVFQKLKPPKRKIVLSTNIAETSVTIDDCVFVIDCGHMKEKRFDSNRNMESLELVWVSRANALQRKGRAGRVMSGVAIHLFTRHRYTNHILSQPIPEIHRVPLEQLLLRIKTLPNFASRSVESVIEATIEPPSEESIASAIGRLQDVGALDGEQNLTALGHHLATLPVDVRIGKLMLFGAIFQCVDSVLTMAACLSHKSPFVAPFSKRLEADVRKRELAVANSDHLTVLRAYQRWREANKRSRYSGRCFAEENYLSVATLEMLVEIKQQFLELLVSIGFIPVNLTGRSRRAQDNVLEITGVEMNANGENFRLLTGILCAALYPNVVKVLTPEKNFIMSVGGAVPRVALPSELRFKTREDGYVAIHPSSVNSTVGHFNFPFLVFQEKVKTSRIFIRESTMVPLLPLVLFSGSDVKIELHGGDFIILLEGGWIMLQAASHSVAEMVKCLRKELVELLEQKIRDPCLNLLHHEKGSKLIGTIVHLLTKE</sequence>
<dbReference type="SUPFAM" id="SSF46934">
    <property type="entry name" value="UBA-like"/>
    <property type="match status" value="1"/>
</dbReference>
<evidence type="ECO:0000256" key="2">
    <source>
        <dbReference type="ARBA" id="ARBA00012552"/>
    </source>
</evidence>
<dbReference type="InterPro" id="IPR009060">
    <property type="entry name" value="UBA-like_sf"/>
</dbReference>
<dbReference type="SMART" id="SM00356">
    <property type="entry name" value="ZnF_C3H1"/>
    <property type="match status" value="1"/>
</dbReference>
<dbReference type="Pfam" id="PF07717">
    <property type="entry name" value="OB_NTP_bind"/>
    <property type="match status" value="1"/>
</dbReference>
<feature type="zinc finger region" description="C3H1-type" evidence="12">
    <location>
        <begin position="234"/>
        <end position="260"/>
    </location>
</feature>
<evidence type="ECO:0000256" key="5">
    <source>
        <dbReference type="ARBA" id="ARBA00022771"/>
    </source>
</evidence>
<evidence type="ECO:0000256" key="12">
    <source>
        <dbReference type="PROSITE-ProRule" id="PRU00723"/>
    </source>
</evidence>
<comment type="catalytic activity">
    <reaction evidence="11">
        <text>ATP + H2O = ADP + phosphate + H(+)</text>
        <dbReference type="Rhea" id="RHEA:13065"/>
        <dbReference type="ChEBI" id="CHEBI:15377"/>
        <dbReference type="ChEBI" id="CHEBI:15378"/>
        <dbReference type="ChEBI" id="CHEBI:30616"/>
        <dbReference type="ChEBI" id="CHEBI:43474"/>
        <dbReference type="ChEBI" id="CHEBI:456216"/>
        <dbReference type="EC" id="3.6.4.13"/>
    </reaction>
</comment>
<dbReference type="InterPro" id="IPR027417">
    <property type="entry name" value="P-loop_NTPase"/>
</dbReference>
<evidence type="ECO:0000256" key="4">
    <source>
        <dbReference type="ARBA" id="ARBA00022741"/>
    </source>
</evidence>
<evidence type="ECO:0000313" key="18">
    <source>
        <dbReference type="EMBL" id="NBJ58986.1"/>
    </source>
</evidence>
<evidence type="ECO:0000256" key="6">
    <source>
        <dbReference type="ARBA" id="ARBA00022801"/>
    </source>
</evidence>
<dbReference type="Gene3D" id="1.20.120.1080">
    <property type="match status" value="1"/>
</dbReference>
<feature type="domain" description="Helicase ATP-binding" evidence="16">
    <location>
        <begin position="442"/>
        <end position="612"/>
    </location>
</feature>
<evidence type="ECO:0000256" key="13">
    <source>
        <dbReference type="SAM" id="MobiDB-lite"/>
    </source>
</evidence>
<dbReference type="Gene3D" id="3.10.110.10">
    <property type="entry name" value="Ubiquitin Conjugating Enzyme"/>
    <property type="match status" value="1"/>
</dbReference>
<keyword evidence="6" id="KW-0378">Hydrolase</keyword>
<keyword evidence="10" id="KW-0175">Coiled coil</keyword>
<dbReference type="Gene3D" id="3.40.50.300">
    <property type="entry name" value="P-loop containing nucleotide triphosphate hydrolases"/>
    <property type="match status" value="2"/>
</dbReference>
<keyword evidence="3 12" id="KW-0479">Metal-binding</keyword>
<dbReference type="SMART" id="SM00847">
    <property type="entry name" value="HA2"/>
    <property type="match status" value="1"/>
</dbReference>
<dbReference type="CDD" id="cd23825">
    <property type="entry name" value="RWD_DHX57"/>
    <property type="match status" value="1"/>
</dbReference>
<dbReference type="InterPro" id="IPR001650">
    <property type="entry name" value="Helicase_C-like"/>
</dbReference>
<dbReference type="SMART" id="SM00490">
    <property type="entry name" value="HELICc"/>
    <property type="match status" value="1"/>
</dbReference>
<dbReference type="PANTHER" id="PTHR18934:SF145">
    <property type="entry name" value="ATP-DEPENDENT RNA HELICASE DHX57-RELATED"/>
    <property type="match status" value="1"/>
</dbReference>
<name>A0A6B2E9L8_9DIPT</name>
<proteinExistence type="inferred from homology"/>